<dbReference type="Pfam" id="PF09836">
    <property type="entry name" value="DUF2063"/>
    <property type="match status" value="1"/>
</dbReference>
<dbReference type="OrthoDB" id="343356at2"/>
<reference evidence="2 3" key="1">
    <citation type="submission" date="2018-12" db="EMBL/GenBank/DDBJ databases">
        <title>Dyella dinghuensis sp. nov. DHOA06 and Dyella choica sp. nov. 4M-K27, isolated from forest soil.</title>
        <authorList>
            <person name="Qiu L.-H."/>
            <person name="Gao Z.-H."/>
        </authorList>
    </citation>
    <scope>NUCLEOTIDE SEQUENCE [LARGE SCALE GENOMIC DNA]</scope>
    <source>
        <strain evidence="2 3">DHOA06</strain>
    </source>
</reference>
<sequence length="259" mass="29827">MSSLQTIQEQMLQAVLAERAAKLRSIRSDDIAGAEDRLSIYHHGYRVRLRDALKNEFTGLQCMAGRRFHALLDTYVKAHPSEHYNIRWYGADLPSFLDETQPWCDEPQLAEMAYVDWAVSTAFDAEDERSMGMADLSAVPAHAWANLRLSMQKHLRVLTVTHNVDAFRRAADSGAKRPHLRRFVHARRILVWRKETTIHYRTLDRDEWPVLNAALGGETFAAMCERLADHHDESTAMSRMVQLLQRWLETGLIQGWTTD</sequence>
<protein>
    <submittedName>
        <fullName evidence="2">DUF2063 domain-containing protein</fullName>
    </submittedName>
</protein>
<dbReference type="EMBL" id="RYZR01000005">
    <property type="protein sequence ID" value="RUL64386.1"/>
    <property type="molecule type" value="Genomic_DNA"/>
</dbReference>
<evidence type="ECO:0000313" key="3">
    <source>
        <dbReference type="Proteomes" id="UP000267077"/>
    </source>
</evidence>
<feature type="domain" description="Putative DNA-binding" evidence="1">
    <location>
        <begin position="7"/>
        <end position="97"/>
    </location>
</feature>
<proteinExistence type="predicted"/>
<dbReference type="InterPro" id="IPR018640">
    <property type="entry name" value="DUF2063"/>
</dbReference>
<keyword evidence="3" id="KW-1185">Reference proteome</keyword>
<dbReference type="Proteomes" id="UP000267077">
    <property type="component" value="Unassembled WGS sequence"/>
</dbReference>
<accession>A0A432LUQ6</accession>
<gene>
    <name evidence="2" type="ORF">EKH79_10150</name>
</gene>
<name>A0A432LUQ6_9GAMM</name>
<organism evidence="2 3">
    <name type="scientific">Dyella dinghuensis</name>
    <dbReference type="NCBI Taxonomy" id="1920169"/>
    <lineage>
        <taxon>Bacteria</taxon>
        <taxon>Pseudomonadati</taxon>
        <taxon>Pseudomonadota</taxon>
        <taxon>Gammaproteobacteria</taxon>
        <taxon>Lysobacterales</taxon>
        <taxon>Rhodanobacteraceae</taxon>
        <taxon>Dyella</taxon>
    </lineage>
</organism>
<dbReference type="RefSeq" id="WP_126673666.1">
    <property type="nucleotide sequence ID" value="NZ_RYZR01000005.1"/>
</dbReference>
<evidence type="ECO:0000259" key="1">
    <source>
        <dbReference type="Pfam" id="PF09836"/>
    </source>
</evidence>
<comment type="caution">
    <text evidence="2">The sequence shown here is derived from an EMBL/GenBank/DDBJ whole genome shotgun (WGS) entry which is preliminary data.</text>
</comment>
<evidence type="ECO:0000313" key="2">
    <source>
        <dbReference type="EMBL" id="RUL64386.1"/>
    </source>
</evidence>
<dbReference type="AlphaFoldDB" id="A0A432LUQ6"/>